<dbReference type="AlphaFoldDB" id="A0A0A8YDS0"/>
<organism evidence="1">
    <name type="scientific">Arundo donax</name>
    <name type="common">Giant reed</name>
    <name type="synonym">Donax arundinaceus</name>
    <dbReference type="NCBI Taxonomy" id="35708"/>
    <lineage>
        <taxon>Eukaryota</taxon>
        <taxon>Viridiplantae</taxon>
        <taxon>Streptophyta</taxon>
        <taxon>Embryophyta</taxon>
        <taxon>Tracheophyta</taxon>
        <taxon>Spermatophyta</taxon>
        <taxon>Magnoliopsida</taxon>
        <taxon>Liliopsida</taxon>
        <taxon>Poales</taxon>
        <taxon>Poaceae</taxon>
        <taxon>PACMAD clade</taxon>
        <taxon>Arundinoideae</taxon>
        <taxon>Arundineae</taxon>
        <taxon>Arundo</taxon>
    </lineage>
</organism>
<dbReference type="EMBL" id="GBRH01274182">
    <property type="protein sequence ID" value="JAD23713.1"/>
    <property type="molecule type" value="Transcribed_RNA"/>
</dbReference>
<name>A0A0A8YDS0_ARUDO</name>
<reference evidence="1" key="1">
    <citation type="submission" date="2014-09" db="EMBL/GenBank/DDBJ databases">
        <authorList>
            <person name="Magalhaes I.L.F."/>
            <person name="Oliveira U."/>
            <person name="Santos F.R."/>
            <person name="Vidigal T.H.D.A."/>
            <person name="Brescovit A.D."/>
            <person name="Santos A.J."/>
        </authorList>
    </citation>
    <scope>NUCLEOTIDE SEQUENCE</scope>
    <source>
        <tissue evidence="1">Shoot tissue taken approximately 20 cm above the soil surface</tissue>
    </source>
</reference>
<protein>
    <submittedName>
        <fullName evidence="1">Uncharacterized protein</fullName>
    </submittedName>
</protein>
<accession>A0A0A8YDS0</accession>
<sequence length="20" mass="2225">MQRGCERLLPSTRAYGVISS</sequence>
<proteinExistence type="predicted"/>
<evidence type="ECO:0000313" key="1">
    <source>
        <dbReference type="EMBL" id="JAD23713.1"/>
    </source>
</evidence>
<reference evidence="1" key="2">
    <citation type="journal article" date="2015" name="Data Brief">
        <title>Shoot transcriptome of the giant reed, Arundo donax.</title>
        <authorList>
            <person name="Barrero R.A."/>
            <person name="Guerrero F.D."/>
            <person name="Moolhuijzen P."/>
            <person name="Goolsby J.A."/>
            <person name="Tidwell J."/>
            <person name="Bellgard S.E."/>
            <person name="Bellgard M.I."/>
        </authorList>
    </citation>
    <scope>NUCLEOTIDE SEQUENCE</scope>
    <source>
        <tissue evidence="1">Shoot tissue taken approximately 20 cm above the soil surface</tissue>
    </source>
</reference>